<dbReference type="GO" id="GO:0017000">
    <property type="term" value="P:antibiotic biosynthetic process"/>
    <property type="evidence" value="ECO:0007669"/>
    <property type="project" value="UniProtKB-ARBA"/>
</dbReference>
<dbReference type="InterPro" id="IPR050593">
    <property type="entry name" value="LovG"/>
</dbReference>
<dbReference type="GO" id="GO:0016787">
    <property type="term" value="F:hydrolase activity"/>
    <property type="evidence" value="ECO:0007669"/>
    <property type="project" value="UniProtKB-KW"/>
</dbReference>
<dbReference type="GO" id="GO:0005634">
    <property type="term" value="C:nucleus"/>
    <property type="evidence" value="ECO:0007669"/>
    <property type="project" value="TreeGrafter"/>
</dbReference>
<accession>A0AAD6HX90</accession>
<dbReference type="GO" id="GO:0019748">
    <property type="term" value="P:secondary metabolic process"/>
    <property type="evidence" value="ECO:0007669"/>
    <property type="project" value="TreeGrafter"/>
</dbReference>
<protein>
    <recommendedName>
        <fullName evidence="2">Serine hydrolase domain-containing protein</fullName>
    </recommendedName>
</protein>
<dbReference type="SUPFAM" id="SSF53474">
    <property type="entry name" value="alpha/beta-Hydrolases"/>
    <property type="match status" value="1"/>
</dbReference>
<dbReference type="Pfam" id="PF03959">
    <property type="entry name" value="FSH1"/>
    <property type="match status" value="1"/>
</dbReference>
<dbReference type="GO" id="GO:0072330">
    <property type="term" value="P:monocarboxylic acid biosynthetic process"/>
    <property type="evidence" value="ECO:0007669"/>
    <property type="project" value="UniProtKB-ARBA"/>
</dbReference>
<keyword evidence="1" id="KW-0378">Hydrolase</keyword>
<evidence type="ECO:0000256" key="1">
    <source>
        <dbReference type="ARBA" id="ARBA00022801"/>
    </source>
</evidence>
<feature type="domain" description="Serine hydrolase" evidence="2">
    <location>
        <begin position="2"/>
        <end position="262"/>
    </location>
</feature>
<comment type="caution">
    <text evidence="3">The sequence shown here is derived from an EMBL/GenBank/DDBJ whole genome shotgun (WGS) entry which is preliminary data.</text>
</comment>
<sequence>MRFLCCHGFGTSPEIMKHQLSKLQKYCDSTWEFHFVAGQYEGPPDPHIATAFPGPYLCYSLDFNTADMKTAHESLDDAFANHGPFDGVLGFSTGAALLAAYLLEKVHLDPGKPLPVQFAIFASSIPPLSADSTYTELMLGSLSSKDQERIRSADYSQISQLPEPVRSSLSLTARSFDILKHVHGRPLSDFFNRTSLEVPCILRPDFYEARLSIPTLHCWSKNDPPVFKESARLVESFCDSRLRNTYNHSAIHNLPRVSAEVKDMVSAINDMISRKQQARL</sequence>
<dbReference type="InterPro" id="IPR005645">
    <property type="entry name" value="FSH-like_dom"/>
</dbReference>
<dbReference type="Gene3D" id="3.40.50.1820">
    <property type="entry name" value="alpha/beta hydrolase"/>
    <property type="match status" value="1"/>
</dbReference>
<dbReference type="Proteomes" id="UP001215712">
    <property type="component" value="Unassembled WGS sequence"/>
</dbReference>
<reference evidence="3" key="1">
    <citation type="journal article" date="2023" name="IMA Fungus">
        <title>Comparative genomic study of the Penicillium genus elucidates a diverse pangenome and 15 lateral gene transfer events.</title>
        <authorList>
            <person name="Petersen C."/>
            <person name="Sorensen T."/>
            <person name="Nielsen M.R."/>
            <person name="Sondergaard T.E."/>
            <person name="Sorensen J.L."/>
            <person name="Fitzpatrick D.A."/>
            <person name="Frisvad J.C."/>
            <person name="Nielsen K.L."/>
        </authorList>
    </citation>
    <scope>NUCLEOTIDE SEQUENCE</scope>
    <source>
        <strain evidence="3">IBT 17514</strain>
    </source>
</reference>
<evidence type="ECO:0000313" key="4">
    <source>
        <dbReference type="Proteomes" id="UP001215712"/>
    </source>
</evidence>
<keyword evidence="4" id="KW-1185">Reference proteome</keyword>
<name>A0AAD6HX90_9EURO</name>
<reference evidence="3" key="2">
    <citation type="submission" date="2023-01" db="EMBL/GenBank/DDBJ databases">
        <authorList>
            <person name="Petersen C."/>
        </authorList>
    </citation>
    <scope>NUCLEOTIDE SEQUENCE</scope>
    <source>
        <strain evidence="3">IBT 17514</strain>
    </source>
</reference>
<organism evidence="3 4">
    <name type="scientific">Penicillium malachiteum</name>
    <dbReference type="NCBI Taxonomy" id="1324776"/>
    <lineage>
        <taxon>Eukaryota</taxon>
        <taxon>Fungi</taxon>
        <taxon>Dikarya</taxon>
        <taxon>Ascomycota</taxon>
        <taxon>Pezizomycotina</taxon>
        <taxon>Eurotiomycetes</taxon>
        <taxon>Eurotiomycetidae</taxon>
        <taxon>Eurotiales</taxon>
        <taxon>Aspergillaceae</taxon>
        <taxon>Penicillium</taxon>
    </lineage>
</organism>
<gene>
    <name evidence="3" type="ORF">N7493_000925</name>
</gene>
<dbReference type="PANTHER" id="PTHR48070:SF6">
    <property type="entry name" value="ESTERASE OVCA2"/>
    <property type="match status" value="1"/>
</dbReference>
<proteinExistence type="predicted"/>
<dbReference type="GO" id="GO:0005737">
    <property type="term" value="C:cytoplasm"/>
    <property type="evidence" value="ECO:0007669"/>
    <property type="project" value="TreeGrafter"/>
</dbReference>
<evidence type="ECO:0000259" key="2">
    <source>
        <dbReference type="Pfam" id="PF03959"/>
    </source>
</evidence>
<dbReference type="PANTHER" id="PTHR48070">
    <property type="entry name" value="ESTERASE OVCA2"/>
    <property type="match status" value="1"/>
</dbReference>
<dbReference type="EMBL" id="JAQJAN010000001">
    <property type="protein sequence ID" value="KAJ5741053.1"/>
    <property type="molecule type" value="Genomic_DNA"/>
</dbReference>
<evidence type="ECO:0000313" key="3">
    <source>
        <dbReference type="EMBL" id="KAJ5741053.1"/>
    </source>
</evidence>
<dbReference type="AlphaFoldDB" id="A0AAD6HX90"/>
<dbReference type="InterPro" id="IPR029058">
    <property type="entry name" value="AB_hydrolase_fold"/>
</dbReference>